<gene>
    <name evidence="1" type="ORF">H9K75_21430</name>
</gene>
<dbReference type="AlphaFoldDB" id="A0A7H0GJJ4"/>
<evidence type="ECO:0000313" key="2">
    <source>
        <dbReference type="Proteomes" id="UP000516028"/>
    </source>
</evidence>
<proteinExistence type="predicted"/>
<sequence length="263" mass="26982">MLSLVSAGVLSAPVPFGGTYSQDFNSLASAGSTSAWTNDSTLPGWSLFAQNGTAIAQIAVSTGSSTSGSFYSFGADANDRALGALGSGGAYFGAPASGAVAGWIALALVNSTDATIDALRVQFAGEQWRYGGSTAGQSMTLEWGIGDSFAAVQSWIAASDLFTWTAPVSTGTARAVDGNTLPANGGGRMPQVGGDLSNLGWEAGKTLWLRWVQKRTATGASNGLSIDDLVIEKAGTDTTRPRCNPACQRPMQSVWQSIPAPTR</sequence>
<protein>
    <submittedName>
        <fullName evidence="1">PEP-CTERM sorting domain-containing protein</fullName>
    </submittedName>
</protein>
<reference evidence="1 2" key="1">
    <citation type="submission" date="2020-08" db="EMBL/GenBank/DDBJ databases">
        <title>Genome sequence of Diaphorobacter aerolatus KACC 16536T.</title>
        <authorList>
            <person name="Hyun D.-W."/>
            <person name="Bae J.-W."/>
        </authorList>
    </citation>
    <scope>NUCLEOTIDE SEQUENCE [LARGE SCALE GENOMIC DNA]</scope>
    <source>
        <strain evidence="1 2">KACC 16536</strain>
    </source>
</reference>
<evidence type="ECO:0000313" key="1">
    <source>
        <dbReference type="EMBL" id="QNP48460.1"/>
    </source>
</evidence>
<dbReference type="RefSeq" id="WP_187724057.1">
    <property type="nucleotide sequence ID" value="NZ_CP060783.1"/>
</dbReference>
<dbReference type="EMBL" id="CP060783">
    <property type="protein sequence ID" value="QNP48460.1"/>
    <property type="molecule type" value="Genomic_DNA"/>
</dbReference>
<dbReference type="KEGG" id="daer:H9K75_21430"/>
<dbReference type="Proteomes" id="UP000516028">
    <property type="component" value="Chromosome"/>
</dbReference>
<name>A0A7H0GJJ4_9BURK</name>
<keyword evidence="2" id="KW-1185">Reference proteome</keyword>
<organism evidence="1 2">
    <name type="scientific">Diaphorobacter aerolatus</name>
    <dbReference type="NCBI Taxonomy" id="1288495"/>
    <lineage>
        <taxon>Bacteria</taxon>
        <taxon>Pseudomonadati</taxon>
        <taxon>Pseudomonadota</taxon>
        <taxon>Betaproteobacteria</taxon>
        <taxon>Burkholderiales</taxon>
        <taxon>Comamonadaceae</taxon>
        <taxon>Diaphorobacter</taxon>
    </lineage>
</organism>
<accession>A0A7H0GJJ4</accession>